<keyword evidence="16" id="KW-0732">Signal</keyword>
<evidence type="ECO:0000256" key="6">
    <source>
        <dbReference type="ARBA" id="ARBA00022516"/>
    </source>
</evidence>
<evidence type="ECO:0000256" key="5">
    <source>
        <dbReference type="ARBA" id="ARBA00013244"/>
    </source>
</evidence>
<evidence type="ECO:0000256" key="2">
    <source>
        <dbReference type="ARBA" id="ARBA00004771"/>
    </source>
</evidence>
<keyword evidence="7 17" id="KW-0808">Transferase</keyword>
<comment type="caution">
    <text evidence="17">The sequence shown here is derived from an EMBL/GenBank/DDBJ whole genome shotgun (WGS) entry which is preliminary data.</text>
</comment>
<feature type="signal peptide" evidence="16">
    <location>
        <begin position="1"/>
        <end position="16"/>
    </location>
</feature>
<evidence type="ECO:0000256" key="1">
    <source>
        <dbReference type="ARBA" id="ARBA00004477"/>
    </source>
</evidence>
<dbReference type="GO" id="GO:0005789">
    <property type="term" value="C:endoplasmic reticulum membrane"/>
    <property type="evidence" value="ECO:0007669"/>
    <property type="project" value="UniProtKB-SubCell"/>
</dbReference>
<evidence type="ECO:0000256" key="13">
    <source>
        <dbReference type="ARBA" id="ARBA00023136"/>
    </source>
</evidence>
<keyword evidence="8" id="KW-0812">Transmembrane</keyword>
<keyword evidence="10" id="KW-0256">Endoplasmic reticulum</keyword>
<evidence type="ECO:0000256" key="3">
    <source>
        <dbReference type="ARBA" id="ARBA00005189"/>
    </source>
</evidence>
<reference evidence="17 18" key="1">
    <citation type="submission" date="2020-07" db="EMBL/GenBank/DDBJ databases">
        <title>Comparative genomics of pyrophilous fungi reveals a link between fire events and developmental genes.</title>
        <authorList>
            <consortium name="DOE Joint Genome Institute"/>
            <person name="Steindorff A.S."/>
            <person name="Carver A."/>
            <person name="Calhoun S."/>
            <person name="Stillman K."/>
            <person name="Liu H."/>
            <person name="Lipzen A."/>
            <person name="Pangilinan J."/>
            <person name="Labutti K."/>
            <person name="Bruns T.D."/>
            <person name="Grigoriev I.V."/>
        </authorList>
    </citation>
    <scope>NUCLEOTIDE SEQUENCE [LARGE SCALE GENOMIC DNA]</scope>
    <source>
        <strain evidence="17 18">CBS 144469</strain>
    </source>
</reference>
<dbReference type="AlphaFoldDB" id="A0A8H6HQA0"/>
<protein>
    <recommendedName>
        <fullName evidence="5">diacylglycerol O-acyltransferase</fullName>
        <ecNumber evidence="5">2.3.1.20</ecNumber>
    </recommendedName>
</protein>
<keyword evidence="12" id="KW-0443">Lipid metabolism</keyword>
<keyword evidence="14 17" id="KW-0012">Acyltransferase</keyword>
<dbReference type="OrthoDB" id="264532at2759"/>
<dbReference type="PANTHER" id="PTHR12317">
    <property type="entry name" value="DIACYLGLYCEROL O-ACYLTRANSFERASE"/>
    <property type="match status" value="1"/>
</dbReference>
<dbReference type="GO" id="GO:0019432">
    <property type="term" value="P:triglyceride biosynthetic process"/>
    <property type="evidence" value="ECO:0007669"/>
    <property type="project" value="TreeGrafter"/>
</dbReference>
<dbReference type="GO" id="GO:0004144">
    <property type="term" value="F:diacylglycerol O-acyltransferase activity"/>
    <property type="evidence" value="ECO:0007669"/>
    <property type="project" value="UniProtKB-EC"/>
</dbReference>
<evidence type="ECO:0000256" key="12">
    <source>
        <dbReference type="ARBA" id="ARBA00023098"/>
    </source>
</evidence>
<dbReference type="PANTHER" id="PTHR12317:SF0">
    <property type="entry name" value="ACYLTRANSFERASE"/>
    <property type="match status" value="1"/>
</dbReference>
<keyword evidence="18" id="KW-1185">Reference proteome</keyword>
<evidence type="ECO:0000256" key="10">
    <source>
        <dbReference type="ARBA" id="ARBA00022824"/>
    </source>
</evidence>
<comment type="pathway">
    <text evidence="3">Lipid metabolism.</text>
</comment>
<evidence type="ECO:0000256" key="4">
    <source>
        <dbReference type="ARBA" id="ARBA00005420"/>
    </source>
</evidence>
<organism evidence="17 18">
    <name type="scientific">Ephemerocybe angulata</name>
    <dbReference type="NCBI Taxonomy" id="980116"/>
    <lineage>
        <taxon>Eukaryota</taxon>
        <taxon>Fungi</taxon>
        <taxon>Dikarya</taxon>
        <taxon>Basidiomycota</taxon>
        <taxon>Agaricomycotina</taxon>
        <taxon>Agaricomycetes</taxon>
        <taxon>Agaricomycetidae</taxon>
        <taxon>Agaricales</taxon>
        <taxon>Agaricineae</taxon>
        <taxon>Psathyrellaceae</taxon>
        <taxon>Ephemerocybe</taxon>
    </lineage>
</organism>
<proteinExistence type="inferred from homology"/>
<keyword evidence="13" id="KW-0472">Membrane</keyword>
<keyword evidence="11" id="KW-1133">Transmembrane helix</keyword>
<evidence type="ECO:0000313" key="18">
    <source>
        <dbReference type="Proteomes" id="UP000521943"/>
    </source>
</evidence>
<sequence length="144" mass="15761">TSIVVLLRHPILLVTGMCSVNRASRSNELKSGPGAITIVVGSVKKDLSGHPGTTDFALRKRLEFIKLPIQHEAELVPVVSFGENDIYQQMPNEKGTDDCVCAGEEISGEFWGLPCRRNRLNYGLSPALRVSRPARVEAKHAQTP</sequence>
<keyword evidence="6" id="KW-0444">Lipid biosynthesis</keyword>
<evidence type="ECO:0000256" key="14">
    <source>
        <dbReference type="ARBA" id="ARBA00023315"/>
    </source>
</evidence>
<keyword evidence="9" id="KW-0319">Glycerol metabolism</keyword>
<accession>A0A8H6HQA0</accession>
<evidence type="ECO:0000256" key="11">
    <source>
        <dbReference type="ARBA" id="ARBA00022989"/>
    </source>
</evidence>
<comment type="catalytic activity">
    <reaction evidence="15">
        <text>an acyl-CoA + a 1,2-diacyl-sn-glycerol = a triacyl-sn-glycerol + CoA</text>
        <dbReference type="Rhea" id="RHEA:10868"/>
        <dbReference type="ChEBI" id="CHEBI:17815"/>
        <dbReference type="ChEBI" id="CHEBI:57287"/>
        <dbReference type="ChEBI" id="CHEBI:58342"/>
        <dbReference type="ChEBI" id="CHEBI:64615"/>
        <dbReference type="EC" id="2.3.1.20"/>
    </reaction>
</comment>
<comment type="similarity">
    <text evidence="4">Belongs to the diacylglycerol acyltransferase family.</text>
</comment>
<name>A0A8H6HQA0_9AGAR</name>
<evidence type="ECO:0000256" key="9">
    <source>
        <dbReference type="ARBA" id="ARBA00022798"/>
    </source>
</evidence>
<comment type="subcellular location">
    <subcellularLocation>
        <location evidence="1">Endoplasmic reticulum membrane</location>
        <topology evidence="1">Multi-pass membrane protein</topology>
    </subcellularLocation>
</comment>
<comment type="pathway">
    <text evidence="2">Glycerolipid metabolism; triacylglycerol biosynthesis.</text>
</comment>
<dbReference type="Pfam" id="PF03982">
    <property type="entry name" value="DAGAT"/>
    <property type="match status" value="1"/>
</dbReference>
<dbReference type="Proteomes" id="UP000521943">
    <property type="component" value="Unassembled WGS sequence"/>
</dbReference>
<gene>
    <name evidence="17" type="ORF">DFP72DRAFT_817490</name>
</gene>
<dbReference type="InterPro" id="IPR007130">
    <property type="entry name" value="DAGAT"/>
</dbReference>
<dbReference type="GO" id="GO:0006071">
    <property type="term" value="P:glycerol metabolic process"/>
    <property type="evidence" value="ECO:0007669"/>
    <property type="project" value="UniProtKB-KW"/>
</dbReference>
<evidence type="ECO:0000256" key="16">
    <source>
        <dbReference type="SAM" id="SignalP"/>
    </source>
</evidence>
<evidence type="ECO:0000256" key="7">
    <source>
        <dbReference type="ARBA" id="ARBA00022679"/>
    </source>
</evidence>
<evidence type="ECO:0000256" key="8">
    <source>
        <dbReference type="ARBA" id="ARBA00022692"/>
    </source>
</evidence>
<feature type="non-terminal residue" evidence="17">
    <location>
        <position position="1"/>
    </location>
</feature>
<feature type="chain" id="PRO_5034492363" description="diacylglycerol O-acyltransferase" evidence="16">
    <location>
        <begin position="17"/>
        <end position="144"/>
    </location>
</feature>
<dbReference type="EMBL" id="JACGCI010000055">
    <property type="protein sequence ID" value="KAF6750745.1"/>
    <property type="molecule type" value="Genomic_DNA"/>
</dbReference>
<dbReference type="EC" id="2.3.1.20" evidence="5"/>
<evidence type="ECO:0000256" key="15">
    <source>
        <dbReference type="ARBA" id="ARBA00048109"/>
    </source>
</evidence>
<evidence type="ECO:0000313" key="17">
    <source>
        <dbReference type="EMBL" id="KAF6750745.1"/>
    </source>
</evidence>